<protein>
    <submittedName>
        <fullName evidence="4">DUF3945 domain-containing protein</fullName>
    </submittedName>
</protein>
<sequence length="508" mass="57724">MDEKQKDKKVLLVADKEDGGKLKVVDKSSAQDGILRMLLPSMENLEDFLKVEKNTSILEDFFQNLGRQYKQPTDFRFYQIPISLLETLDVFTDMLKAPEENKDFISQYEVNPEDYVRQEQQTAQKEIQSDIEQQVAGENATSAQSATTEQSNSEQQLRQLSSIENRIDWEQLARMGITRESLEQSGDLTALLSGQKSGLVTISTEVEGIPITTQGRIHFQEGKDGKLDLKIDCYRQKPALDLPFYGVLLDKEVKDSILATGNAGRPVNLPLDGNEPKPCLVSLDKVTNNLVAVPVDDILIPMEIKDVSLTPEQHRELSEGRKVLVEGMTSKWGNKFDAYMQYDVAQETFSYNFDGLDRNRYKKQENQQKEKTEQLQGNEQTVNNKFFIPKKLLGKELTPEQQEKFGKLETIYVTGMTDKEGQPFNSYVRMNPHLGKVDFFKYNPDKAQSRAKEITPTAEHKTQVAVNNGATDEAAKQVRKPLKSAQEQPTQVETAKKEIKKKNKGRKM</sequence>
<evidence type="ECO:0000259" key="3">
    <source>
        <dbReference type="Pfam" id="PF13351"/>
    </source>
</evidence>
<accession>A0A414HRE7</accession>
<dbReference type="RefSeq" id="WP_118214472.1">
    <property type="nucleotide sequence ID" value="NZ_JANUON010000005.1"/>
</dbReference>
<dbReference type="InterPro" id="IPR025222">
    <property type="entry name" value="DUF3945"/>
</dbReference>
<proteinExistence type="predicted"/>
<feature type="compositionally biased region" description="Basic residues" evidence="1">
    <location>
        <begin position="498"/>
        <end position="508"/>
    </location>
</feature>
<feature type="region of interest" description="Disordered" evidence="1">
    <location>
        <begin position="133"/>
        <end position="158"/>
    </location>
</feature>
<feature type="compositionally biased region" description="Polar residues" evidence="1">
    <location>
        <begin position="139"/>
        <end position="158"/>
    </location>
</feature>
<dbReference type="InterPro" id="IPR025343">
    <property type="entry name" value="DUF4099"/>
</dbReference>
<dbReference type="EMBL" id="QSJP01000004">
    <property type="protein sequence ID" value="RHD89845.1"/>
    <property type="molecule type" value="Genomic_DNA"/>
</dbReference>
<evidence type="ECO:0000256" key="1">
    <source>
        <dbReference type="SAM" id="MobiDB-lite"/>
    </source>
</evidence>
<evidence type="ECO:0000313" key="4">
    <source>
        <dbReference type="EMBL" id="RHD89845.1"/>
    </source>
</evidence>
<reference evidence="4 5" key="1">
    <citation type="submission" date="2018-08" db="EMBL/GenBank/DDBJ databases">
        <title>A genome reference for cultivated species of the human gut microbiota.</title>
        <authorList>
            <person name="Zou Y."/>
            <person name="Xue W."/>
            <person name="Luo G."/>
        </authorList>
    </citation>
    <scope>NUCLEOTIDE SEQUENCE [LARGE SCALE GENOMIC DNA]</scope>
    <source>
        <strain evidence="4 5">AM30-26</strain>
    </source>
</reference>
<dbReference type="Proteomes" id="UP000284785">
    <property type="component" value="Unassembled WGS sequence"/>
</dbReference>
<dbReference type="AlphaFoldDB" id="A0A414HRE7"/>
<evidence type="ECO:0000259" key="2">
    <source>
        <dbReference type="Pfam" id="PF13101"/>
    </source>
</evidence>
<dbReference type="Pfam" id="PF13351">
    <property type="entry name" value="DUF4099"/>
    <property type="match status" value="1"/>
</dbReference>
<feature type="domain" description="DUF3945" evidence="2">
    <location>
        <begin position="301"/>
        <end position="354"/>
    </location>
</feature>
<feature type="region of interest" description="Disordered" evidence="1">
    <location>
        <begin position="458"/>
        <end position="508"/>
    </location>
</feature>
<evidence type="ECO:0000313" key="5">
    <source>
        <dbReference type="Proteomes" id="UP000284785"/>
    </source>
</evidence>
<feature type="domain" description="DUF4099" evidence="3">
    <location>
        <begin position="164"/>
        <end position="242"/>
    </location>
</feature>
<organism evidence="4 5">
    <name type="scientific">Bacteroides thetaiotaomicron</name>
    <dbReference type="NCBI Taxonomy" id="818"/>
    <lineage>
        <taxon>Bacteria</taxon>
        <taxon>Pseudomonadati</taxon>
        <taxon>Bacteroidota</taxon>
        <taxon>Bacteroidia</taxon>
        <taxon>Bacteroidales</taxon>
        <taxon>Bacteroidaceae</taxon>
        <taxon>Bacteroides</taxon>
    </lineage>
</organism>
<name>A0A414HRE7_BACT4</name>
<feature type="domain" description="DUF3945" evidence="2">
    <location>
        <begin position="389"/>
        <end position="439"/>
    </location>
</feature>
<gene>
    <name evidence="4" type="ORF">DW780_07225</name>
</gene>
<comment type="caution">
    <text evidence="4">The sequence shown here is derived from an EMBL/GenBank/DDBJ whole genome shotgun (WGS) entry which is preliminary data.</text>
</comment>
<dbReference type="Pfam" id="PF13101">
    <property type="entry name" value="DUF3945"/>
    <property type="match status" value="2"/>
</dbReference>